<keyword evidence="2" id="KW-1185">Reference proteome</keyword>
<dbReference type="InterPro" id="IPR036291">
    <property type="entry name" value="NAD(P)-bd_dom_sf"/>
</dbReference>
<dbReference type="EMBL" id="VCAU01000033">
    <property type="protein sequence ID" value="KAF9889743.1"/>
    <property type="molecule type" value="Genomic_DNA"/>
</dbReference>
<accession>A0AAD4CQ44</accession>
<protein>
    <recommendedName>
        <fullName evidence="3">Nucleoside-diphosphate-sugar epimerase</fullName>
    </recommendedName>
</protein>
<comment type="caution">
    <text evidence="1">The sequence shown here is derived from an EMBL/GenBank/DDBJ whole genome shotgun (WGS) entry which is preliminary data.</text>
</comment>
<gene>
    <name evidence="1" type="ORF">FE257_007049</name>
</gene>
<proteinExistence type="predicted"/>
<dbReference type="AlphaFoldDB" id="A0AAD4CQ44"/>
<organism evidence="1 2">
    <name type="scientific">Aspergillus nanangensis</name>
    <dbReference type="NCBI Taxonomy" id="2582783"/>
    <lineage>
        <taxon>Eukaryota</taxon>
        <taxon>Fungi</taxon>
        <taxon>Dikarya</taxon>
        <taxon>Ascomycota</taxon>
        <taxon>Pezizomycotina</taxon>
        <taxon>Eurotiomycetes</taxon>
        <taxon>Eurotiomycetidae</taxon>
        <taxon>Eurotiales</taxon>
        <taxon>Aspergillaceae</taxon>
        <taxon>Aspergillus</taxon>
        <taxon>Aspergillus subgen. Circumdati</taxon>
    </lineage>
</organism>
<dbReference type="PANTHER" id="PTHR14097">
    <property type="entry name" value="OXIDOREDUCTASE HTATIP2"/>
    <property type="match status" value="1"/>
</dbReference>
<evidence type="ECO:0008006" key="3">
    <source>
        <dbReference type="Google" id="ProtNLM"/>
    </source>
</evidence>
<reference evidence="1" key="1">
    <citation type="journal article" date="2019" name="Beilstein J. Org. Chem.">
        <title>Nanangenines: drimane sesquiterpenoids as the dominant metabolite cohort of a novel Australian fungus, Aspergillus nanangensis.</title>
        <authorList>
            <person name="Lacey H.J."/>
            <person name="Gilchrist C.L.M."/>
            <person name="Crombie A."/>
            <person name="Kalaitzis J.A."/>
            <person name="Vuong D."/>
            <person name="Rutledge P.J."/>
            <person name="Turner P."/>
            <person name="Pitt J.I."/>
            <person name="Lacey E."/>
            <person name="Chooi Y.H."/>
            <person name="Piggott A.M."/>
        </authorList>
    </citation>
    <scope>NUCLEOTIDE SEQUENCE</scope>
    <source>
        <strain evidence="1">MST-FP2251</strain>
    </source>
</reference>
<evidence type="ECO:0000313" key="2">
    <source>
        <dbReference type="Proteomes" id="UP001194746"/>
    </source>
</evidence>
<dbReference type="PANTHER" id="PTHR14097:SF8">
    <property type="entry name" value="NAD(P)-BINDING DOMAIN-CONTAINING PROTEIN"/>
    <property type="match status" value="1"/>
</dbReference>
<dbReference type="Proteomes" id="UP001194746">
    <property type="component" value="Unassembled WGS sequence"/>
</dbReference>
<reference evidence="1" key="2">
    <citation type="submission" date="2020-02" db="EMBL/GenBank/DDBJ databases">
        <authorList>
            <person name="Gilchrist C.L.M."/>
            <person name="Chooi Y.-H."/>
        </authorList>
    </citation>
    <scope>NUCLEOTIDE SEQUENCE</scope>
    <source>
        <strain evidence="1">MST-FP2251</strain>
    </source>
</reference>
<sequence length="267" mass="29208">MRLILTGATGLVGSATLSHILSLPQEQIPRLYILSRSPVPMAENRPNVTVIEHKNFNEYSPELLKELKGADGCIWAQGISQSQVSAEHVLHKIIDIQDFSLIVYREYVKITLDYPLAAAEAFSTLSDSFNFVYVSGEGATQSPGRFTPIFGRVKGECETSLIALAKRYPSLKPYSVRPGYVDPQNDPNVLKHILQRPDQQVMLKKTVRGVLAPVFRAAYAKGVSPTEHLGRFLTGLATGDGKPMEGEGVSGGGWILSNVAFRRLAGL</sequence>
<evidence type="ECO:0000313" key="1">
    <source>
        <dbReference type="EMBL" id="KAF9889743.1"/>
    </source>
</evidence>
<dbReference type="SUPFAM" id="SSF51735">
    <property type="entry name" value="NAD(P)-binding Rossmann-fold domains"/>
    <property type="match status" value="1"/>
</dbReference>
<name>A0AAD4CQ44_ASPNN</name>
<dbReference type="Gene3D" id="3.40.50.720">
    <property type="entry name" value="NAD(P)-binding Rossmann-like Domain"/>
    <property type="match status" value="1"/>
</dbReference>